<gene>
    <name evidence="4" type="ORF">ALAG00032_LOCUS15311</name>
</gene>
<feature type="region of interest" description="Disordered" evidence="1">
    <location>
        <begin position="1648"/>
        <end position="1708"/>
    </location>
</feature>
<evidence type="ECO:0000259" key="2">
    <source>
        <dbReference type="Pfam" id="PF13086"/>
    </source>
</evidence>
<evidence type="ECO:0000313" key="4">
    <source>
        <dbReference type="EMBL" id="CAE0374508.1"/>
    </source>
</evidence>
<dbReference type="SUPFAM" id="SSF52540">
    <property type="entry name" value="P-loop containing nucleoside triphosphate hydrolases"/>
    <property type="match status" value="1"/>
</dbReference>
<dbReference type="EMBL" id="HBIJ01023241">
    <property type="protein sequence ID" value="CAE0374508.1"/>
    <property type="molecule type" value="Transcribed_RNA"/>
</dbReference>
<dbReference type="PANTHER" id="PTHR10887">
    <property type="entry name" value="DNA2/NAM7 HELICASE FAMILY"/>
    <property type="match status" value="1"/>
</dbReference>
<sequence length="1708" mass="187437">MKRSISEGENDDAKAGLSRLLQYIQELQQLHAKDKGPRTVLEEARPSSKRSVLRDTEALVLHETVFRKLEASGLCVVADQTQTNEEEEGASRWLCRIRRPEAIDDTKKKDITELACATYSELFALRQEKTELVVGLGLVRWGQEVSHPVVEFRACADLDSDGAVIVRVADTPQLWPFPGIPQFAPALPDVIKALAAVRGRPRPSDKGSWAPFLRSVAHALAADGSYVNTPPNTSSSTGTCKKKRKTDANNHKAAAGGGPIVYNCFAIYCREAVDEAGSTSEDAEAMRQALVTYEGDFPIALSRLAGLQPDEEAQDSDSRKPPKKKQRKMTTDHNLSWRDWFLNKLLKSFGYESTRHAIPQPPLPLCLSSQQHVGSEGKDAFYFGLPSNEQQEQVIKTLEAKGCCVCFGPPGTGKSQTIVNVICHYAATGRRVLVTSKLASATEVVRKKLPHGIRELCVSLGDADAASFRRLEAAVARLADDVAAASLSFLKNEADSRRRVLHRVDNDCQKSQRDFLRAAWRSVYEAPQGLHHAHIRELLDEDDLTEPGGISLSLAKAADKVLTRFERVHAAVIHDTTSGSKNVSFEQERKINFSRGLQPRELDKPLAERRPAFLADCKIDPERVPPREKTIEELRRLRRGCAEILGQGEALAQALQQSSGCALDAVEASVLRNAATKLREKRVLDAKVRLSLLPRVLDVPAARRLLRLLEVLGLEIFALERSCAANRQAWMLSALRRAYDPRVLRAVKRALYFADKILELAPRGLQSVQLPDLLLRVVSRAAAAKAQHEEGSADPIIETKNEDLELLGDDIEFARELQSRCAPVQSSCRGNFSWISSFFGSTSTRSALIAELDFVRVGDARPTTPAEWRCVERRLILRAASVRLRAHVLDVCRLVSGSDWEATESAREDDAATFERARTVAGPLRQLVAALITGRQVHEEAHIAVAAASPLEAAARGSSSLAEDTTRLREALSVHQDNRLDDALKLRSSLLNELEPLCAAENAMNKQQPFALLREATLTLLAISNASNEQSTEKENESIEKLLAKWLDARSRIRRGRASLITLTELRRVCRNSDLARMAPAWAKSVCSAPVVGDDDAVLPRDARKAWAAVAAAQALERVFNAIEVNTASNQEDASQSMLLERRDAAVRALVSAVAKAALRQRMSPKTCAALVRLVSAVSAAAAVSSDSQRYARLREDLASAMADCADKVPVWIMPLARVAQCLPATISQFELVIVDEASQLDASAIPALLRGAKILIVGDHKQVSPTAAFVAEKDMIQLSTRLSHPYKEQLLPGRSIFDLASCCFADARVGLTQHFRCVPSCIAFSNAQFYLNSLEPRRLPSGGMSAALQPSLVDIRIPNGKKVGKTNDNEARAVANYLKLQLDARNGILAKANASIAVISLLGIEQARLCRRYALEVLTDSQLAKHRVVFGDPPMLQGDERDVVLLSMVASPRESSTSGPPAQVGPLYTQRYNVAMSRARHKIVLFRSLDLKHVPNADDLKHRLIAFFQTNASGSTTNLPTSPTTPPADASAVQAQVLRALADWNYVFDISQTNIAGSLCVVRGSRDARLCVCIDAGSLDDYAAKLQDQIHLERSGFKFFRQWEASWIVDPSTSRAKLRAACLDIGAADIPQAASVSSPRDVIIIDSPTQDDMQEDDELDDEDDTPTAGRRPAAKPTAKPASKSAKRHRHHDDDDDDDFIVDDDYED</sequence>
<name>A0A7S3K4Q6_9STRA</name>
<organism evidence="4">
    <name type="scientific">Aureoumbra lagunensis</name>
    <dbReference type="NCBI Taxonomy" id="44058"/>
    <lineage>
        <taxon>Eukaryota</taxon>
        <taxon>Sar</taxon>
        <taxon>Stramenopiles</taxon>
        <taxon>Ochrophyta</taxon>
        <taxon>Pelagophyceae</taxon>
        <taxon>Pelagomonadales</taxon>
        <taxon>Aureoumbra</taxon>
    </lineage>
</organism>
<dbReference type="InterPro" id="IPR041677">
    <property type="entry name" value="DNA2/NAM7_AAA_11"/>
</dbReference>
<dbReference type="InterPro" id="IPR045055">
    <property type="entry name" value="DNA2/NAM7-like"/>
</dbReference>
<protein>
    <recommendedName>
        <fullName evidence="5">AAA+ ATPase domain-containing protein</fullName>
    </recommendedName>
</protein>
<feature type="domain" description="DNA2/NAM7 helicase helicase" evidence="2">
    <location>
        <begin position="1224"/>
        <end position="1267"/>
    </location>
</feature>
<dbReference type="Pfam" id="PF13087">
    <property type="entry name" value="AAA_12"/>
    <property type="match status" value="1"/>
</dbReference>
<dbReference type="GO" id="GO:0004386">
    <property type="term" value="F:helicase activity"/>
    <property type="evidence" value="ECO:0007669"/>
    <property type="project" value="InterPro"/>
</dbReference>
<feature type="compositionally biased region" description="Acidic residues" evidence="1">
    <location>
        <begin position="1653"/>
        <end position="1666"/>
    </location>
</feature>
<evidence type="ECO:0000256" key="1">
    <source>
        <dbReference type="SAM" id="MobiDB-lite"/>
    </source>
</evidence>
<accession>A0A7S3K4Q6</accession>
<feature type="domain" description="DNA2/NAM7 helicase-like C-terminal" evidence="3">
    <location>
        <begin position="1295"/>
        <end position="1486"/>
    </location>
</feature>
<evidence type="ECO:0008006" key="5">
    <source>
        <dbReference type="Google" id="ProtNLM"/>
    </source>
</evidence>
<feature type="compositionally biased region" description="Low complexity" evidence="1">
    <location>
        <begin position="1667"/>
        <end position="1684"/>
    </location>
</feature>
<proteinExistence type="predicted"/>
<dbReference type="Pfam" id="PF13086">
    <property type="entry name" value="AAA_11"/>
    <property type="match status" value="1"/>
</dbReference>
<dbReference type="InterPro" id="IPR041679">
    <property type="entry name" value="DNA2/NAM7-like_C"/>
</dbReference>
<feature type="compositionally biased region" description="Acidic residues" evidence="1">
    <location>
        <begin position="1694"/>
        <end position="1708"/>
    </location>
</feature>
<dbReference type="InterPro" id="IPR027417">
    <property type="entry name" value="P-loop_NTPase"/>
</dbReference>
<evidence type="ECO:0000259" key="3">
    <source>
        <dbReference type="Pfam" id="PF13087"/>
    </source>
</evidence>
<feature type="region of interest" description="Disordered" evidence="1">
    <location>
        <begin position="306"/>
        <end position="331"/>
    </location>
</feature>
<reference evidence="4" key="1">
    <citation type="submission" date="2021-01" db="EMBL/GenBank/DDBJ databases">
        <authorList>
            <person name="Corre E."/>
            <person name="Pelletier E."/>
            <person name="Niang G."/>
            <person name="Scheremetjew M."/>
            <person name="Finn R."/>
            <person name="Kale V."/>
            <person name="Holt S."/>
            <person name="Cochrane G."/>
            <person name="Meng A."/>
            <person name="Brown T."/>
            <person name="Cohen L."/>
        </authorList>
    </citation>
    <scope>NUCLEOTIDE SEQUENCE</scope>
    <source>
        <strain evidence="4">CCMP1510</strain>
    </source>
</reference>
<dbReference type="Gene3D" id="3.40.50.300">
    <property type="entry name" value="P-loop containing nucleotide triphosphate hydrolases"/>
    <property type="match status" value="3"/>
</dbReference>